<comment type="caution">
    <text evidence="1">The sequence shown here is derived from an EMBL/GenBank/DDBJ whole genome shotgun (WGS) entry which is preliminary data.</text>
</comment>
<accession>A0A328P8E5</accession>
<proteinExistence type="predicted"/>
<reference evidence="1 2" key="1">
    <citation type="submission" date="2018-06" db="EMBL/GenBank/DDBJ databases">
        <title>Draft genome sequence of hyperthermophilic methanogen Methanothermobacter tenebrarum sp. MCM-B 1447.</title>
        <authorList>
            <person name="Pore S.D."/>
            <person name="Dagar S."/>
            <person name="Dhakephalkar P.K."/>
        </authorList>
    </citation>
    <scope>NUCLEOTIDE SEQUENCE [LARGE SCALE GENOMIC DNA]</scope>
    <source>
        <strain evidence="1 2">MCM B 1447</strain>
    </source>
</reference>
<protein>
    <submittedName>
        <fullName evidence="1">DUF763 domain-containing protein</fullName>
    </submittedName>
</protein>
<gene>
    <name evidence="1" type="ORF">DPC56_06995</name>
</gene>
<sequence length="359" mass="40923">MRRTGHANLPLHGGHVPRWLFNRMVKLANAITSIIIEEHGSREFLMRLSDPFWFQSFSCILGFDWHSSGATTTTCAALKSAVRPEEHGIFVAGGKGKASRKTPIELEYAGRFFDIESQDLIRASRLVAKVDNSCIQDSYQLYHHTFIVDENGEWTVIQQGLNNNSGYARRYHWSNQNLEDFIEEPHTGIASPSREKKVLNMTSAKSRSARNISLDIVCEGRLQEYTGQRTLYNYSILEMPSHHEIKFSERDLEVFQRAYELQPRSYEELLLVKGMGPKKIRALALISDLVYGEPPSWEDPVKYTYAHGGKDGHPYPVEKKVYDNTIQFLEDAINDSKLGREDKLKALKSLKAFIPGKQG</sequence>
<evidence type="ECO:0000313" key="1">
    <source>
        <dbReference type="EMBL" id="RAO78647.1"/>
    </source>
</evidence>
<dbReference type="PANTHER" id="PTHR38597">
    <property type="entry name" value="BLL3834 PROTEIN"/>
    <property type="match status" value="1"/>
</dbReference>
<dbReference type="AlphaFoldDB" id="A0A328P8E5"/>
<dbReference type="PANTHER" id="PTHR38597:SF1">
    <property type="entry name" value="BLL3834 PROTEIN"/>
    <property type="match status" value="1"/>
</dbReference>
<dbReference type="Pfam" id="PF05559">
    <property type="entry name" value="DUF763"/>
    <property type="match status" value="1"/>
</dbReference>
<dbReference type="Proteomes" id="UP000249782">
    <property type="component" value="Unassembled WGS sequence"/>
</dbReference>
<name>A0A328P8E5_9EURY</name>
<dbReference type="RefSeq" id="WP_112094409.1">
    <property type="nucleotide sequence ID" value="NZ_QLOE01000010.1"/>
</dbReference>
<dbReference type="OrthoDB" id="9948at2157"/>
<dbReference type="InterPro" id="IPR008482">
    <property type="entry name" value="DUF763"/>
</dbReference>
<keyword evidence="2" id="KW-1185">Reference proteome</keyword>
<dbReference type="EMBL" id="QLOE01000010">
    <property type="protein sequence ID" value="RAO78647.1"/>
    <property type="molecule type" value="Genomic_DNA"/>
</dbReference>
<evidence type="ECO:0000313" key="2">
    <source>
        <dbReference type="Proteomes" id="UP000249782"/>
    </source>
</evidence>
<organism evidence="1 2">
    <name type="scientific">Methanothermobacter tenebrarum</name>
    <dbReference type="NCBI Taxonomy" id="680118"/>
    <lineage>
        <taxon>Archaea</taxon>
        <taxon>Methanobacteriati</taxon>
        <taxon>Methanobacteriota</taxon>
        <taxon>Methanomada group</taxon>
        <taxon>Methanobacteria</taxon>
        <taxon>Methanobacteriales</taxon>
        <taxon>Methanobacteriaceae</taxon>
        <taxon>Methanothermobacter</taxon>
    </lineage>
</organism>